<sequence length="382" mass="41923">MKAILALLFAALLSACASKPVVQETPILRDALFAPPTTRVDSDAVFALSSDMRSYLAGPAAPILAGKGPRAGLVEALYHQDQLKLRYDSSLTRTAAEAFASRSGNCLSLVIMTGAFAREVGLAVRYQRYTADPALGRSGSLQLSIDHVNLTLDTHHPDPTLQNRPVDPMTIDFLPPEDLRGLRMQPISERTVMAMFMNNRAAETLAEGQVDNAYWWARAAIQTDPDFASAYNTLGVVYRRHGNPDAAELAFNATLQREPGNTLAMSNLADALAALGRKEESQALLQRLASIDPEPPFHYFDRGMAAMQAGDYAGARDLFAHEVKRAPDYHEFHFWLGLALYHLGDLPMAQQQITLAEENSTTGNDRTRYAAKLAHLRSLQSR</sequence>
<dbReference type="InterPro" id="IPR019734">
    <property type="entry name" value="TPR_rpt"/>
</dbReference>
<dbReference type="EMBL" id="JACIET010000001">
    <property type="protein sequence ID" value="MBB4010956.1"/>
    <property type="molecule type" value="Genomic_DNA"/>
</dbReference>
<feature type="repeat" description="TPR" evidence="3">
    <location>
        <begin position="228"/>
        <end position="261"/>
    </location>
</feature>
<dbReference type="Pfam" id="PF13432">
    <property type="entry name" value="TPR_16"/>
    <property type="match status" value="1"/>
</dbReference>
<keyword evidence="2 3" id="KW-0802">TPR repeat</keyword>
<name>A0A840BJ68_9RHOO</name>
<dbReference type="Gene3D" id="1.25.40.10">
    <property type="entry name" value="Tetratricopeptide repeat domain"/>
    <property type="match status" value="2"/>
</dbReference>
<keyword evidence="1" id="KW-0677">Repeat</keyword>
<evidence type="ECO:0000256" key="4">
    <source>
        <dbReference type="SAM" id="SignalP"/>
    </source>
</evidence>
<dbReference type="InterPro" id="IPR050498">
    <property type="entry name" value="Ycf3"/>
</dbReference>
<keyword evidence="6" id="KW-1185">Reference proteome</keyword>
<gene>
    <name evidence="5" type="ORF">GGR36_000264</name>
</gene>
<comment type="caution">
    <text evidence="5">The sequence shown here is derived from an EMBL/GenBank/DDBJ whole genome shotgun (WGS) entry which is preliminary data.</text>
</comment>
<feature type="signal peptide" evidence="4">
    <location>
        <begin position="1"/>
        <end position="17"/>
    </location>
</feature>
<dbReference type="PROSITE" id="PS50005">
    <property type="entry name" value="TPR"/>
    <property type="match status" value="1"/>
</dbReference>
<dbReference type="PROSITE" id="PS51257">
    <property type="entry name" value="PROKAR_LIPOPROTEIN"/>
    <property type="match status" value="1"/>
</dbReference>
<reference evidence="5 6" key="1">
    <citation type="submission" date="2020-08" db="EMBL/GenBank/DDBJ databases">
        <title>Genomic Encyclopedia of Type Strains, Phase IV (KMG-IV): sequencing the most valuable type-strain genomes for metagenomic binning, comparative biology and taxonomic classification.</title>
        <authorList>
            <person name="Goeker M."/>
        </authorList>
    </citation>
    <scope>NUCLEOTIDE SEQUENCE [LARGE SCALE GENOMIC DNA]</scope>
    <source>
        <strain evidence="5 6">DSM 106739</strain>
    </source>
</reference>
<dbReference type="AlphaFoldDB" id="A0A840BJ68"/>
<dbReference type="Pfam" id="PF14559">
    <property type="entry name" value="TPR_19"/>
    <property type="match status" value="1"/>
</dbReference>
<dbReference type="RefSeq" id="WP_183631072.1">
    <property type="nucleotide sequence ID" value="NZ_BAABLE010000011.1"/>
</dbReference>
<dbReference type="SMART" id="SM00028">
    <property type="entry name" value="TPR"/>
    <property type="match status" value="4"/>
</dbReference>
<dbReference type="PANTHER" id="PTHR44858">
    <property type="entry name" value="TETRATRICOPEPTIDE REPEAT PROTEIN 6"/>
    <property type="match status" value="1"/>
</dbReference>
<dbReference type="Proteomes" id="UP000561045">
    <property type="component" value="Unassembled WGS sequence"/>
</dbReference>
<evidence type="ECO:0000256" key="2">
    <source>
        <dbReference type="ARBA" id="ARBA00022803"/>
    </source>
</evidence>
<dbReference type="SUPFAM" id="SSF48452">
    <property type="entry name" value="TPR-like"/>
    <property type="match status" value="1"/>
</dbReference>
<protein>
    <submittedName>
        <fullName evidence="5">Tetratricopeptide (TPR) repeat protein</fullName>
    </submittedName>
</protein>
<proteinExistence type="predicted"/>
<keyword evidence="4" id="KW-0732">Signal</keyword>
<evidence type="ECO:0000256" key="1">
    <source>
        <dbReference type="ARBA" id="ARBA00022737"/>
    </source>
</evidence>
<feature type="chain" id="PRO_5032290597" evidence="4">
    <location>
        <begin position="18"/>
        <end position="382"/>
    </location>
</feature>
<dbReference type="InterPro" id="IPR011990">
    <property type="entry name" value="TPR-like_helical_dom_sf"/>
</dbReference>
<evidence type="ECO:0000313" key="5">
    <source>
        <dbReference type="EMBL" id="MBB4010956.1"/>
    </source>
</evidence>
<evidence type="ECO:0000256" key="3">
    <source>
        <dbReference type="PROSITE-ProRule" id="PRU00339"/>
    </source>
</evidence>
<organism evidence="5 6">
    <name type="scientific">Niveibacterium umoris</name>
    <dbReference type="NCBI Taxonomy" id="1193620"/>
    <lineage>
        <taxon>Bacteria</taxon>
        <taxon>Pseudomonadati</taxon>
        <taxon>Pseudomonadota</taxon>
        <taxon>Betaproteobacteria</taxon>
        <taxon>Rhodocyclales</taxon>
        <taxon>Rhodocyclaceae</taxon>
        <taxon>Niveibacterium</taxon>
    </lineage>
</organism>
<accession>A0A840BJ68</accession>
<evidence type="ECO:0000313" key="6">
    <source>
        <dbReference type="Proteomes" id="UP000561045"/>
    </source>
</evidence>
<dbReference type="PANTHER" id="PTHR44858:SF1">
    <property type="entry name" value="UDP-N-ACETYLGLUCOSAMINE--PEPTIDE N-ACETYLGLUCOSAMINYLTRANSFERASE SPINDLY-RELATED"/>
    <property type="match status" value="1"/>
</dbReference>